<accession>A0A1I0HQN5</accession>
<dbReference type="AlphaFoldDB" id="A0A1I0HQN5"/>
<evidence type="ECO:0000313" key="1">
    <source>
        <dbReference type="EMBL" id="SET86089.1"/>
    </source>
</evidence>
<protein>
    <submittedName>
        <fullName evidence="1">Uncharacterized protein</fullName>
    </submittedName>
</protein>
<dbReference type="EMBL" id="FOHE01000045">
    <property type="protein sequence ID" value="SET86089.1"/>
    <property type="molecule type" value="Genomic_DNA"/>
</dbReference>
<feature type="non-terminal residue" evidence="1">
    <location>
        <position position="27"/>
    </location>
</feature>
<reference evidence="1 2" key="1">
    <citation type="submission" date="2016-10" db="EMBL/GenBank/DDBJ databases">
        <authorList>
            <person name="de Groot N.N."/>
        </authorList>
    </citation>
    <scope>NUCLEOTIDE SEQUENCE [LARGE SCALE GENOMIC DNA]</scope>
    <source>
        <strain evidence="1 2">IBRC-M 10780</strain>
    </source>
</reference>
<dbReference type="STRING" id="930131.SAMN05216389_1455"/>
<dbReference type="Proteomes" id="UP000198618">
    <property type="component" value="Unassembled WGS sequence"/>
</dbReference>
<sequence length="27" mass="3148">MPMTLKGKMDNFKAKKEAYMDLVKAEE</sequence>
<proteinExistence type="predicted"/>
<organism evidence="1 2">
    <name type="scientific">Oceanobacillus limi</name>
    <dbReference type="NCBI Taxonomy" id="930131"/>
    <lineage>
        <taxon>Bacteria</taxon>
        <taxon>Bacillati</taxon>
        <taxon>Bacillota</taxon>
        <taxon>Bacilli</taxon>
        <taxon>Bacillales</taxon>
        <taxon>Bacillaceae</taxon>
        <taxon>Oceanobacillus</taxon>
    </lineage>
</organism>
<name>A0A1I0HQN5_9BACI</name>
<gene>
    <name evidence="1" type="ORF">SAMN05216389_1455</name>
</gene>
<keyword evidence="2" id="KW-1185">Reference proteome</keyword>
<evidence type="ECO:0000313" key="2">
    <source>
        <dbReference type="Proteomes" id="UP000198618"/>
    </source>
</evidence>